<feature type="compositionally biased region" description="Low complexity" evidence="1">
    <location>
        <begin position="24"/>
        <end position="70"/>
    </location>
</feature>
<dbReference type="Proteomes" id="UP000799302">
    <property type="component" value="Unassembled WGS sequence"/>
</dbReference>
<feature type="compositionally biased region" description="Basic residues" evidence="1">
    <location>
        <begin position="677"/>
        <end position="688"/>
    </location>
</feature>
<gene>
    <name evidence="2" type="ORF">BT63DRAFT_482578</name>
</gene>
<evidence type="ECO:0000313" key="3">
    <source>
        <dbReference type="Proteomes" id="UP000799302"/>
    </source>
</evidence>
<feature type="compositionally biased region" description="Acidic residues" evidence="1">
    <location>
        <begin position="642"/>
        <end position="655"/>
    </location>
</feature>
<name>A0A6A6U3F4_9PEZI</name>
<dbReference type="EMBL" id="MU004240">
    <property type="protein sequence ID" value="KAF2665658.1"/>
    <property type="molecule type" value="Genomic_DNA"/>
</dbReference>
<feature type="region of interest" description="Disordered" evidence="1">
    <location>
        <begin position="303"/>
        <end position="345"/>
    </location>
</feature>
<organism evidence="2 3">
    <name type="scientific">Microthyrium microscopicum</name>
    <dbReference type="NCBI Taxonomy" id="703497"/>
    <lineage>
        <taxon>Eukaryota</taxon>
        <taxon>Fungi</taxon>
        <taxon>Dikarya</taxon>
        <taxon>Ascomycota</taxon>
        <taxon>Pezizomycotina</taxon>
        <taxon>Dothideomycetes</taxon>
        <taxon>Dothideomycetes incertae sedis</taxon>
        <taxon>Microthyriales</taxon>
        <taxon>Microthyriaceae</taxon>
        <taxon>Microthyrium</taxon>
    </lineage>
</organism>
<proteinExistence type="predicted"/>
<feature type="region of interest" description="Disordered" evidence="1">
    <location>
        <begin position="562"/>
        <end position="688"/>
    </location>
</feature>
<feature type="region of interest" description="Disordered" evidence="1">
    <location>
        <begin position="1"/>
        <end position="124"/>
    </location>
</feature>
<feature type="compositionally biased region" description="Polar residues" evidence="1">
    <location>
        <begin position="133"/>
        <end position="144"/>
    </location>
</feature>
<evidence type="ECO:0000256" key="1">
    <source>
        <dbReference type="SAM" id="MobiDB-lite"/>
    </source>
</evidence>
<feature type="region of interest" description="Disordered" evidence="1">
    <location>
        <begin position="131"/>
        <end position="150"/>
    </location>
</feature>
<keyword evidence="3" id="KW-1185">Reference proteome</keyword>
<reference evidence="2" key="1">
    <citation type="journal article" date="2020" name="Stud. Mycol.">
        <title>101 Dothideomycetes genomes: a test case for predicting lifestyles and emergence of pathogens.</title>
        <authorList>
            <person name="Haridas S."/>
            <person name="Albert R."/>
            <person name="Binder M."/>
            <person name="Bloem J."/>
            <person name="Labutti K."/>
            <person name="Salamov A."/>
            <person name="Andreopoulos B."/>
            <person name="Baker S."/>
            <person name="Barry K."/>
            <person name="Bills G."/>
            <person name="Bluhm B."/>
            <person name="Cannon C."/>
            <person name="Castanera R."/>
            <person name="Culley D."/>
            <person name="Daum C."/>
            <person name="Ezra D."/>
            <person name="Gonzalez J."/>
            <person name="Henrissat B."/>
            <person name="Kuo A."/>
            <person name="Liang C."/>
            <person name="Lipzen A."/>
            <person name="Lutzoni F."/>
            <person name="Magnuson J."/>
            <person name="Mondo S."/>
            <person name="Nolan M."/>
            <person name="Ohm R."/>
            <person name="Pangilinan J."/>
            <person name="Park H.-J."/>
            <person name="Ramirez L."/>
            <person name="Alfaro M."/>
            <person name="Sun H."/>
            <person name="Tritt A."/>
            <person name="Yoshinaga Y."/>
            <person name="Zwiers L.-H."/>
            <person name="Turgeon B."/>
            <person name="Goodwin S."/>
            <person name="Spatafora J."/>
            <person name="Crous P."/>
            <person name="Grigoriev I."/>
        </authorList>
    </citation>
    <scope>NUCLEOTIDE SEQUENCE</scope>
    <source>
        <strain evidence="2">CBS 115976</strain>
    </source>
</reference>
<feature type="compositionally biased region" description="Acidic residues" evidence="1">
    <location>
        <begin position="207"/>
        <end position="218"/>
    </location>
</feature>
<feature type="compositionally biased region" description="Acidic residues" evidence="1">
    <location>
        <begin position="573"/>
        <end position="585"/>
    </location>
</feature>
<feature type="compositionally biased region" description="Basic residues" evidence="1">
    <location>
        <begin position="1"/>
        <end position="17"/>
    </location>
</feature>
<dbReference type="AlphaFoldDB" id="A0A6A6U3F4"/>
<accession>A0A6A6U3F4</accession>
<feature type="compositionally biased region" description="Polar residues" evidence="1">
    <location>
        <begin position="246"/>
        <end position="260"/>
    </location>
</feature>
<sequence length="688" mass="76424">MAPKAKKNPPSPRKRSTRIQQLEAAKAATADAEAQRAANSTVAGPSKATPSAAAGPAKVAAANPAKKTPVSRAPKRGKRGQSSALPAITEEDEEEDPNQQPEDQGGQDDDQQPTRPSISRRRLTLYEREFHNSFGQLSSNSTGREVSRVWAPLVRKWFPRPKYRVFKVHDHFGSYVVVCKGDEDETVDEQVVSPSTRKDSNKRPREDDDEEDGDEDADAKDKGSSPKQPKRKKSKLNFSGKVIMPGSSTTNGKSRATTSFYRPPPPVFSLPPLRVVAEPAPKPARKAQRLKITVREARFRRVGGASNLQGNADAGDEDDEDEGNGDEDNEDEDVQDEQVDQQSPATLQRNQEALEKRMSQLAAAKANEPVILESRVRDTELFDEAFHGRFNIVLVVLCGKHGYLEKKPKEWSLHPYGTTVRALLNYFREHSSVGQQSSPIFGINAIGSKYRFWQYVPNKMFYTSDEHDSADPYFPMRPFYRSSGYTEEDACHRVYASFWVAMIRLSEFDSVTLYRAEIEMMNADREHLRENSELDFPKFNYNSFRKPRAHKALLRQFGIETDLAGNPLPAPGETEETPIDVDEENGTTTRRRAKGKRAKRGPIQPKGKGRATTAVASPEAEEQQSQAAGTSLNPGTKRQAAEEDDDNDDDDDDGDAASGSRPATKRAKNSAATQGPTRKRPARANRTG</sequence>
<feature type="compositionally biased region" description="Acidic residues" evidence="1">
    <location>
        <begin position="314"/>
        <end position="339"/>
    </location>
</feature>
<feature type="compositionally biased region" description="Basic and acidic residues" evidence="1">
    <location>
        <begin position="196"/>
        <end position="206"/>
    </location>
</feature>
<feature type="compositionally biased region" description="Polar residues" evidence="1">
    <location>
        <begin position="623"/>
        <end position="636"/>
    </location>
</feature>
<feature type="compositionally biased region" description="Basic residues" evidence="1">
    <location>
        <begin position="589"/>
        <end position="600"/>
    </location>
</feature>
<protein>
    <submittedName>
        <fullName evidence="2">Uncharacterized protein</fullName>
    </submittedName>
</protein>
<evidence type="ECO:0000313" key="2">
    <source>
        <dbReference type="EMBL" id="KAF2665658.1"/>
    </source>
</evidence>
<feature type="region of interest" description="Disordered" evidence="1">
    <location>
        <begin position="185"/>
        <end position="268"/>
    </location>
</feature>